<keyword evidence="1" id="KW-0472">Membrane</keyword>
<accession>A0A7L9FHZ1</accession>
<dbReference type="Gene3D" id="3.40.50.300">
    <property type="entry name" value="P-loop containing nucleotide triphosphate hydrolases"/>
    <property type="match status" value="1"/>
</dbReference>
<keyword evidence="3" id="KW-1185">Reference proteome</keyword>
<evidence type="ECO:0008006" key="4">
    <source>
        <dbReference type="Google" id="ProtNLM"/>
    </source>
</evidence>
<proteinExistence type="predicted"/>
<evidence type="ECO:0000256" key="1">
    <source>
        <dbReference type="SAM" id="Phobius"/>
    </source>
</evidence>
<protein>
    <recommendedName>
        <fullName evidence="4">Thymidylate kinase</fullName>
    </recommendedName>
</protein>
<sequence>MYRNRQKRGAVILISGPEATGKTTLSLKLSRRLSCPKSTFLGFHYLTFMILALLKGILIVLYPKAFFLKKSSLLDYPRLASLYYRLLPIIFYIELLSLHLAYYIKIRLPLFLRGCIIVDEGIINIIGNYLELATRVNDPRVWRFHLALIVRVLALNRAMLKQYKVYNIYLDIDFPEQLKRVVKRGKPTTTVGGLYRRRTFLELARRLYARTLGGEVHEVYINK</sequence>
<dbReference type="KEGG" id="thel:IG193_02065"/>
<evidence type="ECO:0000313" key="2">
    <source>
        <dbReference type="EMBL" id="QOJ79271.1"/>
    </source>
</evidence>
<keyword evidence="1" id="KW-1133">Transmembrane helix</keyword>
<dbReference type="SUPFAM" id="SSF52540">
    <property type="entry name" value="P-loop containing nucleoside triphosphate hydrolases"/>
    <property type="match status" value="1"/>
</dbReference>
<gene>
    <name evidence="2" type="ORF">IG193_02065</name>
</gene>
<dbReference type="RefSeq" id="WP_192819243.1">
    <property type="nucleotide sequence ID" value="NZ_CP062310.1"/>
</dbReference>
<dbReference type="EMBL" id="CP062310">
    <property type="protein sequence ID" value="QOJ79271.1"/>
    <property type="molecule type" value="Genomic_DNA"/>
</dbReference>
<keyword evidence="1" id="KW-0812">Transmembrane</keyword>
<evidence type="ECO:0000313" key="3">
    <source>
        <dbReference type="Proteomes" id="UP000594121"/>
    </source>
</evidence>
<name>A0A7L9FHZ1_9CREN</name>
<organism evidence="2 3">
    <name type="scientific">Infirmifilum lucidum</name>
    <dbReference type="NCBI Taxonomy" id="2776706"/>
    <lineage>
        <taxon>Archaea</taxon>
        <taxon>Thermoproteota</taxon>
        <taxon>Thermoprotei</taxon>
        <taxon>Thermofilales</taxon>
        <taxon>Thermofilaceae</taxon>
        <taxon>Infirmifilum</taxon>
    </lineage>
</organism>
<feature type="transmembrane region" description="Helical" evidence="1">
    <location>
        <begin position="40"/>
        <end position="62"/>
    </location>
</feature>
<dbReference type="Proteomes" id="UP000594121">
    <property type="component" value="Chromosome"/>
</dbReference>
<dbReference type="AlphaFoldDB" id="A0A7L9FHZ1"/>
<dbReference type="InParanoid" id="A0A7L9FHZ1"/>
<dbReference type="GeneID" id="59148643"/>
<reference evidence="2 3" key="1">
    <citation type="submission" date="2020-10" db="EMBL/GenBank/DDBJ databases">
        <title>Thermofilum lucidum 3507LT sp. nov. a novel member of Thermofilaceae family isolated from Chile hot spring, and proposal of description order Thermofilales.</title>
        <authorList>
            <person name="Zayulina K.S."/>
            <person name="Elcheninov A.G."/>
            <person name="Toshchakov S.V."/>
            <person name="Kublanov I.V."/>
        </authorList>
    </citation>
    <scope>NUCLEOTIDE SEQUENCE [LARGE SCALE GENOMIC DNA]</scope>
    <source>
        <strain evidence="2 3">3507LT</strain>
    </source>
</reference>
<dbReference type="InterPro" id="IPR027417">
    <property type="entry name" value="P-loop_NTPase"/>
</dbReference>
<feature type="transmembrane region" description="Helical" evidence="1">
    <location>
        <begin position="82"/>
        <end position="103"/>
    </location>
</feature>